<evidence type="ECO:0000256" key="8">
    <source>
        <dbReference type="ARBA" id="ARBA00022833"/>
    </source>
</evidence>
<dbReference type="Ensembl" id="ENSEEET00000017521.2">
    <property type="protein sequence ID" value="ENSEEEP00000017324.1"/>
    <property type="gene ID" value="ENSEEEG00000008565.2"/>
</dbReference>
<accession>A0A4W4F0C0</accession>
<keyword evidence="10" id="KW-0238">DNA-binding</keyword>
<feature type="domain" description="NR LBD" evidence="14">
    <location>
        <begin position="37"/>
        <end position="264"/>
    </location>
</feature>
<keyword evidence="16" id="KW-1185">Reference proteome</keyword>
<dbReference type="InterPro" id="IPR001723">
    <property type="entry name" value="Nuclear_hrmn_rcpt"/>
</dbReference>
<dbReference type="GO" id="GO:0003714">
    <property type="term" value="F:transcription corepressor activity"/>
    <property type="evidence" value="ECO:0007669"/>
    <property type="project" value="TreeGrafter"/>
</dbReference>
<reference evidence="16" key="2">
    <citation type="journal article" date="2017" name="Sci. Adv.">
        <title>A tail of two voltages: Proteomic comparison of the three electric organs of the electric eel.</title>
        <authorList>
            <person name="Traeger L.L."/>
            <person name="Sabat G."/>
            <person name="Barrett-Wilt G.A."/>
            <person name="Wells G.B."/>
            <person name="Sussman M.R."/>
        </authorList>
    </citation>
    <scope>NUCLEOTIDE SEQUENCE [LARGE SCALE GENOMIC DNA]</scope>
</reference>
<dbReference type="InterPro" id="IPR035500">
    <property type="entry name" value="NHR-like_dom_sf"/>
</dbReference>
<dbReference type="Gene3D" id="1.10.565.10">
    <property type="entry name" value="Retinoid X Receptor"/>
    <property type="match status" value="1"/>
</dbReference>
<gene>
    <name evidence="15" type="primary">nr0b2b</name>
</gene>
<dbReference type="FunFam" id="1.10.565.10:FF:000011">
    <property type="entry name" value="Nuclear receptor subfamily 5, group A, member 2"/>
    <property type="match status" value="1"/>
</dbReference>
<dbReference type="SMART" id="SM00430">
    <property type="entry name" value="HOLI"/>
    <property type="match status" value="1"/>
</dbReference>
<keyword evidence="4" id="KW-0963">Cytoplasm</keyword>
<dbReference type="GO" id="GO:0005737">
    <property type="term" value="C:cytoplasm"/>
    <property type="evidence" value="ECO:0007669"/>
    <property type="project" value="UniProtKB-SubCell"/>
</dbReference>
<keyword evidence="9" id="KW-0805">Transcription regulation</keyword>
<evidence type="ECO:0000256" key="6">
    <source>
        <dbReference type="ARBA" id="ARBA00022723"/>
    </source>
</evidence>
<evidence type="ECO:0000256" key="11">
    <source>
        <dbReference type="ARBA" id="ARBA00023163"/>
    </source>
</evidence>
<reference evidence="16" key="1">
    <citation type="journal article" date="2014" name="Science">
        <title>Nonhuman genetics. Genomic basis for the convergent evolution of electric organs.</title>
        <authorList>
            <person name="Gallant J.R."/>
            <person name="Traeger L.L."/>
            <person name="Volkening J.D."/>
            <person name="Moffett H."/>
            <person name="Chen P.H."/>
            <person name="Novina C.D."/>
            <person name="Phillips G.N.Jr."/>
            <person name="Anand R."/>
            <person name="Wells G.B."/>
            <person name="Pinch M."/>
            <person name="Guth R."/>
            <person name="Unguez G.A."/>
            <person name="Albert J.S."/>
            <person name="Zakon H.H."/>
            <person name="Samanta M.P."/>
            <person name="Sussman M.R."/>
        </authorList>
    </citation>
    <scope>NUCLEOTIDE SEQUENCE [LARGE SCALE GENOMIC DNA]</scope>
</reference>
<evidence type="ECO:0000256" key="4">
    <source>
        <dbReference type="ARBA" id="ARBA00022490"/>
    </source>
</evidence>
<keyword evidence="7" id="KW-0863">Zinc-finger</keyword>
<dbReference type="AlphaFoldDB" id="A0A4W4F0C0"/>
<reference evidence="15" key="3">
    <citation type="submission" date="2020-05" db="EMBL/GenBank/DDBJ databases">
        <title>Electrophorus electricus (electric eel) genome, fEleEle1, primary haplotype.</title>
        <authorList>
            <person name="Myers G."/>
            <person name="Meyer A."/>
            <person name="Fedrigo O."/>
            <person name="Formenti G."/>
            <person name="Rhie A."/>
            <person name="Tracey A."/>
            <person name="Sims Y."/>
            <person name="Jarvis E.D."/>
        </authorList>
    </citation>
    <scope>NUCLEOTIDE SEQUENCE [LARGE SCALE GENOMIC DNA]</scope>
</reference>
<dbReference type="GO" id="GO:0005634">
    <property type="term" value="C:nucleus"/>
    <property type="evidence" value="ECO:0007669"/>
    <property type="project" value="UniProtKB-SubCell"/>
</dbReference>
<dbReference type="GO" id="GO:0008270">
    <property type="term" value="F:zinc ion binding"/>
    <property type="evidence" value="ECO:0007669"/>
    <property type="project" value="UniProtKB-KW"/>
</dbReference>
<reference evidence="15" key="5">
    <citation type="submission" date="2025-09" db="UniProtKB">
        <authorList>
            <consortium name="Ensembl"/>
        </authorList>
    </citation>
    <scope>IDENTIFICATION</scope>
</reference>
<sequence length="266" mass="30439">LYTFENSYCYCTEFRDRHPHAILFNILNRKDSCGLGHDNWDYSGMHNCHCEQRKLVCLRNSASTCQAASEVLVKTIHFMKSLPSFHHLPCIDQLLLLQSCWAPLFVLGLAQEHMVFEVTDIPTASILRNLLLNHQKRTNEQETDDSPTTLQAVHNLNSCLNKLWSLDLTAKEYAYLKGAILFNPDVSGLMSCKHIEGLQKESQRVLHEVIQTLHPNDHGRFTCVLLTASSLRTVAQSFVTELFFRPVIGQTDLLELLTEILFRKNI</sequence>
<dbReference type="GO" id="GO:0003677">
    <property type="term" value="F:DNA binding"/>
    <property type="evidence" value="ECO:0007669"/>
    <property type="project" value="UniProtKB-KW"/>
</dbReference>
<dbReference type="STRING" id="8005.ENSEEEP00000017324"/>
<evidence type="ECO:0000256" key="3">
    <source>
        <dbReference type="ARBA" id="ARBA00006647"/>
    </source>
</evidence>
<dbReference type="PRINTS" id="PR00398">
    <property type="entry name" value="STRDHORMONER"/>
</dbReference>
<dbReference type="InterPro" id="IPR000536">
    <property type="entry name" value="Nucl_hrmn_rcpt_lig-bd"/>
</dbReference>
<keyword evidence="5" id="KW-0678">Repressor</keyword>
<proteinExistence type="inferred from homology"/>
<dbReference type="GeneTree" id="ENSGT00390000015719"/>
<organism evidence="15 16">
    <name type="scientific">Electrophorus electricus</name>
    <name type="common">Electric eel</name>
    <name type="synonym">Gymnotus electricus</name>
    <dbReference type="NCBI Taxonomy" id="8005"/>
    <lineage>
        <taxon>Eukaryota</taxon>
        <taxon>Metazoa</taxon>
        <taxon>Chordata</taxon>
        <taxon>Craniata</taxon>
        <taxon>Vertebrata</taxon>
        <taxon>Euteleostomi</taxon>
        <taxon>Actinopterygii</taxon>
        <taxon>Neopterygii</taxon>
        <taxon>Teleostei</taxon>
        <taxon>Ostariophysi</taxon>
        <taxon>Gymnotiformes</taxon>
        <taxon>Gymnotoidei</taxon>
        <taxon>Gymnotidae</taxon>
        <taxon>Electrophorus</taxon>
    </lineage>
</organism>
<dbReference type="GO" id="GO:0007623">
    <property type="term" value="P:circadian rhythm"/>
    <property type="evidence" value="ECO:0007669"/>
    <property type="project" value="TreeGrafter"/>
</dbReference>
<dbReference type="InterPro" id="IPR033544">
    <property type="entry name" value="NR0B1/2"/>
</dbReference>
<evidence type="ECO:0000256" key="12">
    <source>
        <dbReference type="ARBA" id="ARBA00023170"/>
    </source>
</evidence>
<dbReference type="SUPFAM" id="SSF48508">
    <property type="entry name" value="Nuclear receptor ligand-binding domain"/>
    <property type="match status" value="1"/>
</dbReference>
<evidence type="ECO:0000313" key="15">
    <source>
        <dbReference type="Ensembl" id="ENSEEEP00000017324.1"/>
    </source>
</evidence>
<evidence type="ECO:0000256" key="13">
    <source>
        <dbReference type="ARBA" id="ARBA00023242"/>
    </source>
</evidence>
<keyword evidence="13" id="KW-0539">Nucleus</keyword>
<name>A0A4W4F0C0_ELEEL</name>
<evidence type="ECO:0000259" key="14">
    <source>
        <dbReference type="PROSITE" id="PS51843"/>
    </source>
</evidence>
<evidence type="ECO:0000256" key="7">
    <source>
        <dbReference type="ARBA" id="ARBA00022771"/>
    </source>
</evidence>
<evidence type="ECO:0000256" key="9">
    <source>
        <dbReference type="ARBA" id="ARBA00023015"/>
    </source>
</evidence>
<keyword evidence="8" id="KW-0862">Zinc</keyword>
<dbReference type="PANTHER" id="PTHR24081:SF0">
    <property type="entry name" value="NUCLEAR RECEPTOR SUBFAMILY 0 GROUP B MEMBER 2"/>
    <property type="match status" value="1"/>
</dbReference>
<keyword evidence="12" id="KW-0675">Receptor</keyword>
<dbReference type="OMA" id="HPHTILY"/>
<comment type="subcellular location">
    <subcellularLocation>
        <location evidence="2">Cytoplasm</location>
    </subcellularLocation>
    <subcellularLocation>
        <location evidence="1">Nucleus</location>
    </subcellularLocation>
</comment>
<evidence type="ECO:0000256" key="2">
    <source>
        <dbReference type="ARBA" id="ARBA00004496"/>
    </source>
</evidence>
<dbReference type="Proteomes" id="UP000314983">
    <property type="component" value="Chromosome 4"/>
</dbReference>
<evidence type="ECO:0000256" key="10">
    <source>
        <dbReference type="ARBA" id="ARBA00023125"/>
    </source>
</evidence>
<keyword evidence="6" id="KW-0479">Metal-binding</keyword>
<evidence type="ECO:0000313" key="16">
    <source>
        <dbReference type="Proteomes" id="UP000314983"/>
    </source>
</evidence>
<evidence type="ECO:0000256" key="5">
    <source>
        <dbReference type="ARBA" id="ARBA00022491"/>
    </source>
</evidence>
<dbReference type="PANTHER" id="PTHR24081">
    <property type="entry name" value="NUCLEAR RECEPTOR SUBFAMILY 0 GROUP B"/>
    <property type="match status" value="1"/>
</dbReference>
<dbReference type="GO" id="GO:0000122">
    <property type="term" value="P:negative regulation of transcription by RNA polymerase II"/>
    <property type="evidence" value="ECO:0007669"/>
    <property type="project" value="TreeGrafter"/>
</dbReference>
<comment type="similarity">
    <text evidence="3">Belongs to the nuclear hormone receptor family. NR0 subfamily.</text>
</comment>
<reference evidence="15" key="4">
    <citation type="submission" date="2025-08" db="UniProtKB">
        <authorList>
            <consortium name="Ensembl"/>
        </authorList>
    </citation>
    <scope>IDENTIFICATION</scope>
</reference>
<protein>
    <recommendedName>
        <fullName evidence="14">NR LBD domain-containing protein</fullName>
    </recommendedName>
</protein>
<evidence type="ECO:0000256" key="1">
    <source>
        <dbReference type="ARBA" id="ARBA00004123"/>
    </source>
</evidence>
<dbReference type="Pfam" id="PF00104">
    <property type="entry name" value="Hormone_recep"/>
    <property type="match status" value="1"/>
</dbReference>
<keyword evidence="11" id="KW-0804">Transcription</keyword>
<dbReference type="PROSITE" id="PS51843">
    <property type="entry name" value="NR_LBD"/>
    <property type="match status" value="1"/>
</dbReference>